<reference evidence="2" key="1">
    <citation type="submission" date="2023-03" db="EMBL/GenBank/DDBJ databases">
        <title>Andean soil-derived lignocellulolytic bacterial consortium as a source of novel taxa and putative plastic-active enzymes.</title>
        <authorList>
            <person name="Diaz-Garcia L."/>
            <person name="Chuvochina M."/>
            <person name="Feuerriegel G."/>
            <person name="Bunk B."/>
            <person name="Sproer C."/>
            <person name="Streit W.R."/>
            <person name="Rodriguez L.M."/>
            <person name="Overmann J."/>
            <person name="Jimenez D.J."/>
        </authorList>
    </citation>
    <scope>NUCLEOTIDE SEQUENCE</scope>
    <source>
        <strain evidence="2">MAG 4196</strain>
    </source>
</reference>
<gene>
    <name evidence="2" type="ORF">P0Y65_13045</name>
</gene>
<sequence length="211" mass="22376">MLFRIFLCTACAVAMATPALAKDKSAAAVAEPISCSGAFGADSSEDMLIETFGADNVTTGLVDGPEGTQYIATTVYPRDPEREMVFSWFDEDRLEKLSAVELAPSQSGPGGIRLGMSVADVQAINEEPFNIGGFWWDYGGYALLETGTLAGPLDGDCYVSLRFSPEDEIPTAIDITSVVGEVQVSSEDPLLAEIGTRVTSLSLGYALDPIE</sequence>
<keyword evidence="1" id="KW-0732">Signal</keyword>
<organism evidence="2 3">
    <name type="scientific">Candidatus Devosia phytovorans</name>
    <dbReference type="NCBI Taxonomy" id="3121372"/>
    <lineage>
        <taxon>Bacteria</taxon>
        <taxon>Pseudomonadati</taxon>
        <taxon>Pseudomonadota</taxon>
        <taxon>Alphaproteobacteria</taxon>
        <taxon>Hyphomicrobiales</taxon>
        <taxon>Devosiaceae</taxon>
        <taxon>Devosia</taxon>
    </lineage>
</organism>
<dbReference type="Proteomes" id="UP001217476">
    <property type="component" value="Chromosome"/>
</dbReference>
<feature type="signal peptide" evidence="1">
    <location>
        <begin position="1"/>
        <end position="21"/>
    </location>
</feature>
<accession>A0AAJ6B047</accession>
<feature type="chain" id="PRO_5042617603" evidence="1">
    <location>
        <begin position="22"/>
        <end position="211"/>
    </location>
</feature>
<dbReference type="EMBL" id="CP119312">
    <property type="protein sequence ID" value="WEK03128.1"/>
    <property type="molecule type" value="Genomic_DNA"/>
</dbReference>
<evidence type="ECO:0000313" key="3">
    <source>
        <dbReference type="Proteomes" id="UP001217476"/>
    </source>
</evidence>
<protein>
    <submittedName>
        <fullName evidence="2">Uncharacterized protein</fullName>
    </submittedName>
</protein>
<dbReference type="AlphaFoldDB" id="A0AAJ6B047"/>
<evidence type="ECO:0000256" key="1">
    <source>
        <dbReference type="SAM" id="SignalP"/>
    </source>
</evidence>
<evidence type="ECO:0000313" key="2">
    <source>
        <dbReference type="EMBL" id="WEK03128.1"/>
    </source>
</evidence>
<proteinExistence type="predicted"/>
<name>A0AAJ6B047_9HYPH</name>